<gene>
    <name evidence="1" type="ORF">E2562_036000</name>
</gene>
<name>A0A6G1ET10_9ORYZ</name>
<reference evidence="1 2" key="1">
    <citation type="submission" date="2019-11" db="EMBL/GenBank/DDBJ databases">
        <title>Whole genome sequence of Oryza granulata.</title>
        <authorList>
            <person name="Li W."/>
        </authorList>
    </citation>
    <scope>NUCLEOTIDE SEQUENCE [LARGE SCALE GENOMIC DNA]</scope>
    <source>
        <strain evidence="2">cv. Menghai</strain>
        <tissue evidence="1">Leaf</tissue>
    </source>
</reference>
<comment type="caution">
    <text evidence="1">The sequence shown here is derived from an EMBL/GenBank/DDBJ whole genome shotgun (WGS) entry which is preliminary data.</text>
</comment>
<dbReference type="AlphaFoldDB" id="A0A6G1ET10"/>
<sequence>MGLEDRVGALLEEALGDGVHLVEAHLAFWVAQALALVPGGLDLEASWDPGLLWAVAGAPRPTWPAATFLIPP</sequence>
<proteinExistence type="predicted"/>
<organism evidence="1 2">
    <name type="scientific">Oryza meyeriana var. granulata</name>
    <dbReference type="NCBI Taxonomy" id="110450"/>
    <lineage>
        <taxon>Eukaryota</taxon>
        <taxon>Viridiplantae</taxon>
        <taxon>Streptophyta</taxon>
        <taxon>Embryophyta</taxon>
        <taxon>Tracheophyta</taxon>
        <taxon>Spermatophyta</taxon>
        <taxon>Magnoliopsida</taxon>
        <taxon>Liliopsida</taxon>
        <taxon>Poales</taxon>
        <taxon>Poaceae</taxon>
        <taxon>BOP clade</taxon>
        <taxon>Oryzoideae</taxon>
        <taxon>Oryzeae</taxon>
        <taxon>Oryzinae</taxon>
        <taxon>Oryza</taxon>
        <taxon>Oryza meyeriana</taxon>
    </lineage>
</organism>
<evidence type="ECO:0000313" key="2">
    <source>
        <dbReference type="Proteomes" id="UP000479710"/>
    </source>
</evidence>
<accession>A0A6G1ET10</accession>
<dbReference type="EMBL" id="SPHZ02000003">
    <property type="protein sequence ID" value="KAF0927764.1"/>
    <property type="molecule type" value="Genomic_DNA"/>
</dbReference>
<protein>
    <submittedName>
        <fullName evidence="1">Uncharacterized protein</fullName>
    </submittedName>
</protein>
<evidence type="ECO:0000313" key="1">
    <source>
        <dbReference type="EMBL" id="KAF0927764.1"/>
    </source>
</evidence>
<keyword evidence="2" id="KW-1185">Reference proteome</keyword>
<dbReference type="Proteomes" id="UP000479710">
    <property type="component" value="Unassembled WGS sequence"/>
</dbReference>